<dbReference type="GeneID" id="63829279"/>
<reference evidence="1 2" key="1">
    <citation type="journal article" date="2016" name="Mol. Biol. Evol.">
        <title>Comparative Genomics of Early-Diverging Mushroom-Forming Fungi Provides Insights into the Origins of Lignocellulose Decay Capabilities.</title>
        <authorList>
            <person name="Nagy L.G."/>
            <person name="Riley R."/>
            <person name="Tritt A."/>
            <person name="Adam C."/>
            <person name="Daum C."/>
            <person name="Floudas D."/>
            <person name="Sun H."/>
            <person name="Yadav J.S."/>
            <person name="Pangilinan J."/>
            <person name="Larsson K.H."/>
            <person name="Matsuura K."/>
            <person name="Barry K."/>
            <person name="Labutti K."/>
            <person name="Kuo R."/>
            <person name="Ohm R.A."/>
            <person name="Bhattacharya S.S."/>
            <person name="Shirouzu T."/>
            <person name="Yoshinaga Y."/>
            <person name="Martin F.M."/>
            <person name="Grigoriev I.V."/>
            <person name="Hibbett D.S."/>
        </authorList>
    </citation>
    <scope>NUCLEOTIDE SEQUENCE [LARGE SCALE GENOMIC DNA]</scope>
    <source>
        <strain evidence="1 2">93-53</strain>
    </source>
</reference>
<sequence length="182" mass="19964">MLSPTLFVLIRKRWINPVKAKRITTNTLLILISACLTPSCHTLLALTRLHKELLIAITVTLTAVLPHGHPVRGVMLAELGKVPVIDELTRRPGLMWQETTPRYAQLLASALAGIARVGSSPSRSMSSSPTSTWSTIVAKERLPSSGPSHLKLTYEMLLLAPDEVTRQKTVADSSQARSEKRL</sequence>
<name>A0A165FEU0_9APHY</name>
<dbReference type="OrthoDB" id="265717at2759"/>
<dbReference type="AlphaFoldDB" id="A0A165FEU0"/>
<dbReference type="EMBL" id="KV427613">
    <property type="protein sequence ID" value="KZT08862.1"/>
    <property type="molecule type" value="Genomic_DNA"/>
</dbReference>
<accession>A0A165FEU0</accession>
<protein>
    <submittedName>
        <fullName evidence="1">Uncharacterized protein</fullName>
    </submittedName>
</protein>
<evidence type="ECO:0000313" key="2">
    <source>
        <dbReference type="Proteomes" id="UP000076871"/>
    </source>
</evidence>
<gene>
    <name evidence="1" type="ORF">LAESUDRAFT_757043</name>
</gene>
<dbReference type="Proteomes" id="UP000076871">
    <property type="component" value="Unassembled WGS sequence"/>
</dbReference>
<dbReference type="STRING" id="1314785.A0A165FEU0"/>
<organism evidence="1 2">
    <name type="scientific">Laetiporus sulphureus 93-53</name>
    <dbReference type="NCBI Taxonomy" id="1314785"/>
    <lineage>
        <taxon>Eukaryota</taxon>
        <taxon>Fungi</taxon>
        <taxon>Dikarya</taxon>
        <taxon>Basidiomycota</taxon>
        <taxon>Agaricomycotina</taxon>
        <taxon>Agaricomycetes</taxon>
        <taxon>Polyporales</taxon>
        <taxon>Laetiporus</taxon>
    </lineage>
</organism>
<proteinExistence type="predicted"/>
<evidence type="ECO:0000313" key="1">
    <source>
        <dbReference type="EMBL" id="KZT08862.1"/>
    </source>
</evidence>
<keyword evidence="2" id="KW-1185">Reference proteome</keyword>
<dbReference type="RefSeq" id="XP_040766602.1">
    <property type="nucleotide sequence ID" value="XM_040912251.1"/>
</dbReference>
<dbReference type="InParanoid" id="A0A165FEU0"/>